<dbReference type="GO" id="GO:0005634">
    <property type="term" value="C:nucleus"/>
    <property type="evidence" value="ECO:0007669"/>
    <property type="project" value="TreeGrafter"/>
</dbReference>
<evidence type="ECO:0000256" key="2">
    <source>
        <dbReference type="ARBA" id="ARBA00005862"/>
    </source>
</evidence>
<keyword evidence="7" id="KW-1185">Reference proteome</keyword>
<protein>
    <submittedName>
        <fullName evidence="6">Cryptochrome-2</fullName>
    </submittedName>
</protein>
<feature type="domain" description="Cryptochrome/DNA photolyase FAD-binding" evidence="5">
    <location>
        <begin position="2"/>
        <end position="88"/>
    </location>
</feature>
<dbReference type="PANTHER" id="PTHR11455">
    <property type="entry name" value="CRYPTOCHROME"/>
    <property type="match status" value="1"/>
</dbReference>
<dbReference type="GO" id="GO:0043153">
    <property type="term" value="P:entrainment of circadian clock by photoperiod"/>
    <property type="evidence" value="ECO:0007669"/>
    <property type="project" value="TreeGrafter"/>
</dbReference>
<sequence length="183" mass="20688">MYVQDTLVEADVAINAMMWQNGGDVWTGPLEICDAPMTCDPCGRFVRQWCPELAALPDELIHRPRQHPASMLLRAGVAFGHTYQERRVTDVVVVRRTFGKYVDKRPASGLRGLGLSTRGQRQYWQEAVPLLPVINCMEFQHQWEDPDADDTSNPDNAYLKSYVSRRHDQTIAWSSPSGTSLLA</sequence>
<dbReference type="PANTHER" id="PTHR11455:SF18">
    <property type="entry name" value="SI:CH1073-390K14.1"/>
    <property type="match status" value="1"/>
</dbReference>
<dbReference type="GO" id="GO:0003677">
    <property type="term" value="F:DNA binding"/>
    <property type="evidence" value="ECO:0007669"/>
    <property type="project" value="TreeGrafter"/>
</dbReference>
<evidence type="ECO:0000259" key="5">
    <source>
        <dbReference type="Pfam" id="PF03441"/>
    </source>
</evidence>
<keyword evidence="3" id="KW-0285">Flavoprotein</keyword>
<dbReference type="AlphaFoldDB" id="A0AA47P9T4"/>
<keyword evidence="4" id="KW-0274">FAD</keyword>
<dbReference type="Gene3D" id="1.10.579.10">
    <property type="entry name" value="DNA Cyclobutane Dipyrimidine Photolyase, subunit A, domain 3"/>
    <property type="match status" value="1"/>
</dbReference>
<dbReference type="EMBL" id="JAOPHQ010000648">
    <property type="protein sequence ID" value="KAK0153695.1"/>
    <property type="molecule type" value="Genomic_DNA"/>
</dbReference>
<organism evidence="6 7">
    <name type="scientific">Merluccius polli</name>
    <name type="common">Benguela hake</name>
    <name type="synonym">Merluccius cadenati</name>
    <dbReference type="NCBI Taxonomy" id="89951"/>
    <lineage>
        <taxon>Eukaryota</taxon>
        <taxon>Metazoa</taxon>
        <taxon>Chordata</taxon>
        <taxon>Craniata</taxon>
        <taxon>Vertebrata</taxon>
        <taxon>Euteleostomi</taxon>
        <taxon>Actinopterygii</taxon>
        <taxon>Neopterygii</taxon>
        <taxon>Teleostei</taxon>
        <taxon>Neoteleostei</taxon>
        <taxon>Acanthomorphata</taxon>
        <taxon>Zeiogadaria</taxon>
        <taxon>Gadariae</taxon>
        <taxon>Gadiformes</taxon>
        <taxon>Gadoidei</taxon>
        <taxon>Merlucciidae</taxon>
        <taxon>Merluccius</taxon>
    </lineage>
</organism>
<evidence type="ECO:0000313" key="6">
    <source>
        <dbReference type="EMBL" id="KAK0153695.1"/>
    </source>
</evidence>
<evidence type="ECO:0000256" key="3">
    <source>
        <dbReference type="ARBA" id="ARBA00022630"/>
    </source>
</evidence>
<accession>A0AA47P9T4</accession>
<dbReference type="GO" id="GO:0071949">
    <property type="term" value="F:FAD binding"/>
    <property type="evidence" value="ECO:0007669"/>
    <property type="project" value="TreeGrafter"/>
</dbReference>
<evidence type="ECO:0000313" key="7">
    <source>
        <dbReference type="Proteomes" id="UP001174136"/>
    </source>
</evidence>
<dbReference type="InterPro" id="IPR002081">
    <property type="entry name" value="Cryptochrome/DNA_photolyase_1"/>
</dbReference>
<dbReference type="Pfam" id="PF03441">
    <property type="entry name" value="FAD_binding_7"/>
    <property type="match status" value="1"/>
</dbReference>
<dbReference type="GO" id="GO:0005737">
    <property type="term" value="C:cytoplasm"/>
    <property type="evidence" value="ECO:0007669"/>
    <property type="project" value="TreeGrafter"/>
</dbReference>
<dbReference type="InterPro" id="IPR036134">
    <property type="entry name" value="Crypto/Photolyase_FAD-like_sf"/>
</dbReference>
<dbReference type="Proteomes" id="UP001174136">
    <property type="component" value="Unassembled WGS sequence"/>
</dbReference>
<evidence type="ECO:0000256" key="4">
    <source>
        <dbReference type="ARBA" id="ARBA00022827"/>
    </source>
</evidence>
<evidence type="ECO:0000256" key="1">
    <source>
        <dbReference type="ARBA" id="ARBA00001974"/>
    </source>
</evidence>
<dbReference type="GO" id="GO:0032922">
    <property type="term" value="P:circadian regulation of gene expression"/>
    <property type="evidence" value="ECO:0007669"/>
    <property type="project" value="TreeGrafter"/>
</dbReference>
<dbReference type="SUPFAM" id="SSF48173">
    <property type="entry name" value="Cryptochrome/photolyase FAD-binding domain"/>
    <property type="match status" value="1"/>
</dbReference>
<comment type="caution">
    <text evidence="6">The sequence shown here is derived from an EMBL/GenBank/DDBJ whole genome shotgun (WGS) entry which is preliminary data.</text>
</comment>
<comment type="similarity">
    <text evidence="2">Belongs to the DNA photolyase class-1 family.</text>
</comment>
<reference evidence="6" key="1">
    <citation type="journal article" date="2023" name="Front. Mar. Sci.">
        <title>A new Merluccius polli reference genome to investigate the effects of global change in West African waters.</title>
        <authorList>
            <person name="Mateo J.L."/>
            <person name="Blanco-Fernandez C."/>
            <person name="Garcia-Vazquez E."/>
            <person name="Machado-Schiaffino G."/>
        </authorList>
    </citation>
    <scope>NUCLEOTIDE SEQUENCE</scope>
    <source>
        <strain evidence="6">C29</strain>
        <tissue evidence="6">Fin</tissue>
    </source>
</reference>
<dbReference type="InterPro" id="IPR005101">
    <property type="entry name" value="Cryptochr/Photolyase_FAD-bd"/>
</dbReference>
<comment type="cofactor">
    <cofactor evidence="1">
        <name>FAD</name>
        <dbReference type="ChEBI" id="CHEBI:57692"/>
    </cofactor>
</comment>
<gene>
    <name evidence="6" type="primary">CRY2_1</name>
    <name evidence="6" type="ORF">N1851_004514</name>
</gene>
<dbReference type="GO" id="GO:0003904">
    <property type="term" value="F:deoxyribodipyrimidine photo-lyase activity"/>
    <property type="evidence" value="ECO:0007669"/>
    <property type="project" value="TreeGrafter"/>
</dbReference>
<name>A0AA47P9T4_MERPO</name>
<proteinExistence type="inferred from homology"/>